<protein>
    <submittedName>
        <fullName evidence="1">Uncharacterized protein</fullName>
    </submittedName>
</protein>
<evidence type="ECO:0000313" key="1">
    <source>
        <dbReference type="EMBL" id="VFK24895.1"/>
    </source>
</evidence>
<reference evidence="1" key="1">
    <citation type="submission" date="2019-02" db="EMBL/GenBank/DDBJ databases">
        <authorList>
            <person name="Gruber-Vodicka R. H."/>
            <person name="Seah K. B. B."/>
        </authorList>
    </citation>
    <scope>NUCLEOTIDE SEQUENCE</scope>
    <source>
        <strain evidence="1">BECK_S313</strain>
    </source>
</reference>
<gene>
    <name evidence="1" type="ORF">BECKLPF1236B_GA0070989_14392</name>
</gene>
<sequence length="178" mass="19834">MTKNNAIGTLWFRLGRVRYRKNKNPQKIGACARNTPFGAYCYALTCSRVGKAKIPRGPARMPGSTPFQSWREALAYSHPAKRFTFAICHWRARLEIAVLSHASSAALFAAWVARNAALAPSNAAIKALYPEKQVSNMEYEASNSSFEVSNPLSEARHLWFEGLFMAVSGFSRKPDSME</sequence>
<accession>A0A450X6H8</accession>
<organism evidence="1">
    <name type="scientific">Candidatus Kentrum sp. LPFa</name>
    <dbReference type="NCBI Taxonomy" id="2126335"/>
    <lineage>
        <taxon>Bacteria</taxon>
        <taxon>Pseudomonadati</taxon>
        <taxon>Pseudomonadota</taxon>
        <taxon>Gammaproteobacteria</taxon>
        <taxon>Candidatus Kentrum</taxon>
    </lineage>
</organism>
<name>A0A450X6H8_9GAMM</name>
<dbReference type="AlphaFoldDB" id="A0A450X6H8"/>
<proteinExistence type="predicted"/>
<dbReference type="EMBL" id="CAADFK010000439">
    <property type="protein sequence ID" value="VFK24895.1"/>
    <property type="molecule type" value="Genomic_DNA"/>
</dbReference>